<protein>
    <submittedName>
        <fullName evidence="1">Uncharacterized protein</fullName>
    </submittedName>
</protein>
<evidence type="ECO:0000313" key="2">
    <source>
        <dbReference type="Proteomes" id="UP000316079"/>
    </source>
</evidence>
<gene>
    <name evidence="1" type="ORF">DNTS_029930</name>
</gene>
<dbReference type="Proteomes" id="UP000316079">
    <property type="component" value="Unassembled WGS sequence"/>
</dbReference>
<evidence type="ECO:0000313" key="1">
    <source>
        <dbReference type="EMBL" id="TRZ04247.1"/>
    </source>
</evidence>
<comment type="caution">
    <text evidence="1">The sequence shown here is derived from an EMBL/GenBank/DDBJ whole genome shotgun (WGS) entry which is preliminary data.</text>
</comment>
<name>A0A553RPZ5_9TELE</name>
<accession>A0A553RPZ5</accession>
<keyword evidence="2" id="KW-1185">Reference proteome</keyword>
<dbReference type="EMBL" id="SRMA01000856">
    <property type="protein sequence ID" value="TRZ04247.1"/>
    <property type="molecule type" value="Genomic_DNA"/>
</dbReference>
<proteinExistence type="predicted"/>
<dbReference type="AlphaFoldDB" id="A0A553RPZ5"/>
<sequence length="81" mass="9662">MVAGTEHSLFQKSRMKFINLNPQILSQAILNHYHQQAIFKIQLLIWKIWRSRRDIIVDVILDGDAMARFLRESTEKTEPRR</sequence>
<organism evidence="1 2">
    <name type="scientific">Danionella cerebrum</name>
    <dbReference type="NCBI Taxonomy" id="2873325"/>
    <lineage>
        <taxon>Eukaryota</taxon>
        <taxon>Metazoa</taxon>
        <taxon>Chordata</taxon>
        <taxon>Craniata</taxon>
        <taxon>Vertebrata</taxon>
        <taxon>Euteleostomi</taxon>
        <taxon>Actinopterygii</taxon>
        <taxon>Neopterygii</taxon>
        <taxon>Teleostei</taxon>
        <taxon>Ostariophysi</taxon>
        <taxon>Cypriniformes</taxon>
        <taxon>Danionidae</taxon>
        <taxon>Danioninae</taxon>
        <taxon>Danionella</taxon>
    </lineage>
</organism>
<reference evidence="1 2" key="1">
    <citation type="journal article" date="2019" name="Sci. Data">
        <title>Hybrid genome assembly and annotation of Danionella translucida.</title>
        <authorList>
            <person name="Kadobianskyi M."/>
            <person name="Schulze L."/>
            <person name="Schuelke M."/>
            <person name="Judkewitz B."/>
        </authorList>
    </citation>
    <scope>NUCLEOTIDE SEQUENCE [LARGE SCALE GENOMIC DNA]</scope>
    <source>
        <strain evidence="1 2">Bolton</strain>
    </source>
</reference>